<dbReference type="OrthoDB" id="2194703at2759"/>
<evidence type="ECO:0000256" key="2">
    <source>
        <dbReference type="ARBA" id="ARBA00007168"/>
    </source>
</evidence>
<feature type="transmembrane region" description="Helical" evidence="6">
    <location>
        <begin position="372"/>
        <end position="401"/>
    </location>
</feature>
<feature type="transmembrane region" description="Helical" evidence="6">
    <location>
        <begin position="236"/>
        <end position="259"/>
    </location>
</feature>
<gene>
    <name evidence="7" type="ORF">NCER_102200</name>
</gene>
<dbReference type="GO" id="GO:0022857">
    <property type="term" value="F:transmembrane transporter activity"/>
    <property type="evidence" value="ECO:0007669"/>
    <property type="project" value="UniProtKB-UniRule"/>
</dbReference>
<sequence>MNATTGSSKYISKSRKFHDSWAFILYAISFLGFSTYAIVKEKSFSLDLSFAEPVIKNALFCSIVVLAAITINFLGFRFIPVLFLKATAFTFPFVLIATLFFFKFHAMSLFYSLFAIFFWAVFVYRNWVYFDAVAKTMCVGVKIILSNFFTTLIGIIMCLSLIILQIFLMTQLRIELSLHHEKMQDNIFTFFYVLNLFWTLSNAIYFFKVYITSVVSYNLVEFGEHSRMSSVIKNSMYALGSICFAGLVVAVVSTLRFFVDQERDRRSNNRDRNGLVSIILCLMAVLLSVLEDIIEFINALTLPYIAVHGEGYIESVKKSYDISLRRNPIAAIGMAALNISLFITQVSVTSICLGFSITLAKSYFNDMIILKSIIYSACIPLICFSTIMMVFSSAFLGIIYIKTENEDLIISKYK</sequence>
<feature type="transmembrane region" description="Helical" evidence="6">
    <location>
        <begin position="189"/>
        <end position="211"/>
    </location>
</feature>
<comment type="similarity">
    <text evidence="2 6">Belongs to the CTL (choline transporter-like) family.</text>
</comment>
<feature type="transmembrane region" description="Helical" evidence="6">
    <location>
        <begin position="20"/>
        <end position="39"/>
    </location>
</feature>
<feature type="transmembrane region" description="Helical" evidence="6">
    <location>
        <begin position="148"/>
        <end position="168"/>
    </location>
</feature>
<evidence type="ECO:0000256" key="5">
    <source>
        <dbReference type="ARBA" id="ARBA00023136"/>
    </source>
</evidence>
<dbReference type="AlphaFoldDB" id="C4VBL8"/>
<evidence type="ECO:0000313" key="7">
    <source>
        <dbReference type="EMBL" id="EEQ81384.1"/>
    </source>
</evidence>
<feature type="transmembrane region" description="Helical" evidence="6">
    <location>
        <begin position="271"/>
        <end position="290"/>
    </location>
</feature>
<dbReference type="HOGENOM" id="CLU_056395_0_0_1"/>
<name>C4VBL8_VAIC1</name>
<evidence type="ECO:0000256" key="6">
    <source>
        <dbReference type="RuleBase" id="RU368066"/>
    </source>
</evidence>
<proteinExistence type="inferred from homology"/>
<accession>C4VBL8</accession>
<feature type="transmembrane region" description="Helical" evidence="6">
    <location>
        <begin position="109"/>
        <end position="128"/>
    </location>
</feature>
<dbReference type="GO" id="GO:0005886">
    <property type="term" value="C:plasma membrane"/>
    <property type="evidence" value="ECO:0007669"/>
    <property type="project" value="UniProtKB-SubCell"/>
</dbReference>
<feature type="transmembrane region" description="Helical" evidence="6">
    <location>
        <begin position="334"/>
        <end position="360"/>
    </location>
</feature>
<evidence type="ECO:0000256" key="4">
    <source>
        <dbReference type="ARBA" id="ARBA00022989"/>
    </source>
</evidence>
<dbReference type="OMA" id="IVINHIT"/>
<evidence type="ECO:0000256" key="1">
    <source>
        <dbReference type="ARBA" id="ARBA00004141"/>
    </source>
</evidence>
<dbReference type="EMBL" id="ACOL01000650">
    <property type="protein sequence ID" value="EEQ81384.1"/>
    <property type="molecule type" value="Genomic_DNA"/>
</dbReference>
<feature type="transmembrane region" description="Helical" evidence="6">
    <location>
        <begin position="82"/>
        <end position="102"/>
    </location>
</feature>
<protein>
    <recommendedName>
        <fullName evidence="6">Protein PNS1</fullName>
    </recommendedName>
</protein>
<keyword evidence="5 6" id="KW-0472">Membrane</keyword>
<keyword evidence="4 6" id="KW-1133">Transmembrane helix</keyword>
<organism evidence="8">
    <name type="scientific">Vairimorpha ceranae (strain BRL01)</name>
    <name type="common">Microsporidian parasite</name>
    <name type="synonym">Nosema ceranae</name>
    <dbReference type="NCBI Taxonomy" id="578460"/>
    <lineage>
        <taxon>Eukaryota</taxon>
        <taxon>Fungi</taxon>
        <taxon>Fungi incertae sedis</taxon>
        <taxon>Microsporidia</taxon>
        <taxon>Nosematidae</taxon>
        <taxon>Vairimorpha</taxon>
    </lineage>
</organism>
<comment type="subcellular location">
    <subcellularLocation>
        <location evidence="6">Cell membrane</location>
        <topology evidence="6">Multi-pass membrane protein</topology>
    </subcellularLocation>
    <subcellularLocation>
        <location evidence="1">Membrane</location>
        <topology evidence="1">Multi-pass membrane protein</topology>
    </subcellularLocation>
</comment>
<dbReference type="InParanoid" id="C4VBL8"/>
<keyword evidence="3 6" id="KW-0812">Transmembrane</keyword>
<dbReference type="PANTHER" id="PTHR12385">
    <property type="entry name" value="CHOLINE TRANSPORTER-LIKE (SLC FAMILY 44)"/>
    <property type="match status" value="1"/>
</dbReference>
<reference evidence="8" key="1">
    <citation type="journal article" date="2009" name="PLoS Pathog.">
        <title>Genomic analyses of the microsporidian Nosema ceranae, an emergent pathogen of honey bees.</title>
        <authorList>
            <person name="Cornman R.S."/>
            <person name="Chen Y.P."/>
            <person name="Schatz M.C."/>
            <person name="Street C."/>
            <person name="Zhao Y."/>
            <person name="Desany B."/>
            <person name="Egholm M."/>
            <person name="Hutchison S."/>
            <person name="Pettis J.S."/>
            <person name="Lipkin W.I."/>
            <person name="Evans J.D."/>
        </authorList>
    </citation>
    <scope>NUCLEOTIDE SEQUENCE [LARGE SCALE GENOMIC DNA]</scope>
    <source>
        <strain evidence="8">BRL01</strain>
    </source>
</reference>
<dbReference type="InterPro" id="IPR007603">
    <property type="entry name" value="Choline_transptr-like"/>
</dbReference>
<dbReference type="KEGG" id="nce:NCER_102200"/>
<comment type="function">
    <text evidence="6">Probably involved in transport through the plasma membrane.</text>
</comment>
<evidence type="ECO:0000313" key="8">
    <source>
        <dbReference type="Proteomes" id="UP000009082"/>
    </source>
</evidence>
<feature type="non-terminal residue" evidence="7">
    <location>
        <position position="414"/>
    </location>
</feature>
<feature type="transmembrane region" description="Helical" evidence="6">
    <location>
        <begin position="59"/>
        <end position="76"/>
    </location>
</feature>
<evidence type="ECO:0000256" key="3">
    <source>
        <dbReference type="ARBA" id="ARBA00022692"/>
    </source>
</evidence>
<dbReference type="Pfam" id="PF04515">
    <property type="entry name" value="Choline_transpo"/>
    <property type="match status" value="1"/>
</dbReference>
<dbReference type="VEuPathDB" id="MicrosporidiaDB:NCER_102200"/>
<dbReference type="Proteomes" id="UP000009082">
    <property type="component" value="Unassembled WGS sequence"/>
</dbReference>